<keyword evidence="3" id="KW-1185">Reference proteome</keyword>
<evidence type="ECO:0000313" key="3">
    <source>
        <dbReference type="Proteomes" id="UP001396334"/>
    </source>
</evidence>
<proteinExistence type="predicted"/>
<gene>
    <name evidence="2" type="ORF">V6N11_018505</name>
</gene>
<feature type="region of interest" description="Disordered" evidence="1">
    <location>
        <begin position="88"/>
        <end position="108"/>
    </location>
</feature>
<dbReference type="EMBL" id="JBBPBN010000008">
    <property type="protein sequence ID" value="KAK9033472.1"/>
    <property type="molecule type" value="Genomic_DNA"/>
</dbReference>
<name>A0ABR2T8G3_9ROSI</name>
<feature type="compositionally biased region" description="Basic and acidic residues" evidence="1">
    <location>
        <begin position="15"/>
        <end position="30"/>
    </location>
</feature>
<feature type="compositionally biased region" description="Polar residues" evidence="1">
    <location>
        <begin position="88"/>
        <end position="98"/>
    </location>
</feature>
<accession>A0ABR2T8G3</accession>
<dbReference type="Proteomes" id="UP001396334">
    <property type="component" value="Unassembled WGS sequence"/>
</dbReference>
<comment type="caution">
    <text evidence="2">The sequence shown here is derived from an EMBL/GenBank/DDBJ whole genome shotgun (WGS) entry which is preliminary data.</text>
</comment>
<feature type="compositionally biased region" description="Acidic residues" evidence="1">
    <location>
        <begin position="1"/>
        <end position="10"/>
    </location>
</feature>
<feature type="region of interest" description="Disordered" evidence="1">
    <location>
        <begin position="1"/>
        <end position="34"/>
    </location>
</feature>
<evidence type="ECO:0000313" key="2">
    <source>
        <dbReference type="EMBL" id="KAK9033472.1"/>
    </source>
</evidence>
<sequence length="108" mass="12038">MGGENFDMDSFDMPYHSKDRDKERNSEEHCPSLFQTPEIQEASSARDKIKRYFGWNDSQSEKEVASASHAVGVESDVTHISKEQSLDSFAVSSDQNPSVIPGKGGHFL</sequence>
<reference evidence="2 3" key="1">
    <citation type="journal article" date="2024" name="G3 (Bethesda)">
        <title>Genome assembly of Hibiscus sabdariffa L. provides insights into metabolisms of medicinal natural products.</title>
        <authorList>
            <person name="Kim T."/>
        </authorList>
    </citation>
    <scope>NUCLEOTIDE SEQUENCE [LARGE SCALE GENOMIC DNA]</scope>
    <source>
        <strain evidence="2">TK-2024</strain>
        <tissue evidence="2">Old leaves</tissue>
    </source>
</reference>
<organism evidence="2 3">
    <name type="scientific">Hibiscus sabdariffa</name>
    <name type="common">roselle</name>
    <dbReference type="NCBI Taxonomy" id="183260"/>
    <lineage>
        <taxon>Eukaryota</taxon>
        <taxon>Viridiplantae</taxon>
        <taxon>Streptophyta</taxon>
        <taxon>Embryophyta</taxon>
        <taxon>Tracheophyta</taxon>
        <taxon>Spermatophyta</taxon>
        <taxon>Magnoliopsida</taxon>
        <taxon>eudicotyledons</taxon>
        <taxon>Gunneridae</taxon>
        <taxon>Pentapetalae</taxon>
        <taxon>rosids</taxon>
        <taxon>malvids</taxon>
        <taxon>Malvales</taxon>
        <taxon>Malvaceae</taxon>
        <taxon>Malvoideae</taxon>
        <taxon>Hibiscus</taxon>
    </lineage>
</organism>
<protein>
    <submittedName>
        <fullName evidence="2">Uncharacterized protein</fullName>
    </submittedName>
</protein>
<evidence type="ECO:0000256" key="1">
    <source>
        <dbReference type="SAM" id="MobiDB-lite"/>
    </source>
</evidence>